<evidence type="ECO:0000313" key="3">
    <source>
        <dbReference type="EMBL" id="GJD94052.1"/>
    </source>
</evidence>
<dbReference type="InterPro" id="IPR038729">
    <property type="entry name" value="Rad50/SbcC_AAA"/>
</dbReference>
<dbReference type="InterPro" id="IPR027417">
    <property type="entry name" value="P-loop_NTPase"/>
</dbReference>
<comment type="caution">
    <text evidence="3">The sequence shown here is derived from an EMBL/GenBank/DDBJ whole genome shotgun (WGS) entry which is preliminary data.</text>
</comment>
<reference evidence="3" key="1">
    <citation type="journal article" date="2021" name="Front. Microbiol.">
        <title>Comprehensive Comparative Genomics and Phenotyping of Methylobacterium Species.</title>
        <authorList>
            <person name="Alessa O."/>
            <person name="Ogura Y."/>
            <person name="Fujitani Y."/>
            <person name="Takami H."/>
            <person name="Hayashi T."/>
            <person name="Sahin N."/>
            <person name="Tani A."/>
        </authorList>
    </citation>
    <scope>NUCLEOTIDE SEQUENCE</scope>
    <source>
        <strain evidence="3">DSM 19015</strain>
    </source>
</reference>
<dbReference type="PANTHER" id="PTHR32114:SF2">
    <property type="entry name" value="ABC TRANSPORTER ABCH.3"/>
    <property type="match status" value="1"/>
</dbReference>
<name>A0ABQ4RVR4_9HYPH</name>
<dbReference type="RefSeq" id="WP_283206706.1">
    <property type="nucleotide sequence ID" value="NZ_BPQP01000018.1"/>
</dbReference>
<protein>
    <recommendedName>
        <fullName evidence="2">Rad50/SbcC-type AAA domain-containing protein</fullName>
    </recommendedName>
</protein>
<feature type="coiled-coil region" evidence="1">
    <location>
        <begin position="267"/>
        <end position="301"/>
    </location>
</feature>
<evidence type="ECO:0000259" key="2">
    <source>
        <dbReference type="Pfam" id="PF13476"/>
    </source>
</evidence>
<keyword evidence="1" id="KW-0175">Coiled coil</keyword>
<dbReference type="Proteomes" id="UP001055125">
    <property type="component" value="Unassembled WGS sequence"/>
</dbReference>
<dbReference type="Pfam" id="PF13558">
    <property type="entry name" value="SbcC_Walker_B"/>
    <property type="match status" value="1"/>
</dbReference>
<dbReference type="SUPFAM" id="SSF52540">
    <property type="entry name" value="P-loop containing nucleoside triphosphate hydrolases"/>
    <property type="match status" value="1"/>
</dbReference>
<organism evidence="3 4">
    <name type="scientific">Methylobacterium iners</name>
    <dbReference type="NCBI Taxonomy" id="418707"/>
    <lineage>
        <taxon>Bacteria</taxon>
        <taxon>Pseudomonadati</taxon>
        <taxon>Pseudomonadota</taxon>
        <taxon>Alphaproteobacteria</taxon>
        <taxon>Hyphomicrobiales</taxon>
        <taxon>Methylobacteriaceae</taxon>
        <taxon>Methylobacterium</taxon>
    </lineage>
</organism>
<sequence>MRILAIRGGNLASLAAPFAVDLSADPLGTTGIFAITGETGAGKSTILDALCLALYGRYPRVAGGRREDTPDPSGDTLGSNDGRAILRRGAASGFAEVDFVGQDGVPYRVRWEAFRARGRADGRLQHDRRMLHRLDDGSAVESGKNAVAAAIEQRTDLTFDQFRRTVLLAQGEFDAFLLAAESERAELLEKITGTAIYSEISKRVHAGTEAVRSAVRTLEVRRDAIGLLDPEFREGALAERGGIAADLARLSGDQQDLHRALERADRMAAARGQLAEVQRRLEAAEAELAANTAEATRLAELDAVEALRPLAEAADAAERAAADASAALAMAGTDLSQAEAAAFEAAELLTAARHGEAETEAALAAFGPLWAEAAGLDRDIAHAAALAAEAAKAQQDAEALLRSAEDGLTLLDGVVAEEAAALAVIVERLAAESGAAFLAGRRDDIASMFEERAGLRQDLSEATAALALASAERQAAEDHAAEASQRILEAEAERQRDRARRLSSEAELAALQAEGTRERDLALADLLDRTRAASSLAVGYAASADTLASTEQDAARGRAAVAAALVRQREARAAQTAAEAARREITTLADLADGSVSEGAIHLRSLLVPGEPCPVCGAGHHPHVGSDDRLSRLAAAMAERRAALDAALRQSSAAMRAAAVEHATEEARVAQAESMGAAMGRHMAEAAAAYAALRPAIEAAGDAAGVEVALPPVLGAAAVSSLAGLGEAVQALRSGLEVTLARAAELRTEAASAAEAVETAGEVIDAGRAALDGHRARAHAAALRGENLAGRATELTDRITALEREIAPCLAASALTTTDLDLDPNAVVRTIEDLVAVHRTLCDRRRDHDVRLGDLARQRAVAAERHAAAERALTQAKAARDLRAGAWDALRHRRAGLLNGEATEAHRDHVTELHRTASEARVRAEQATGEAATRVAAVQALRGAAQAAAARAATNFAAASAALAAACAPRPVETVRQWLALSPEIRTGLRATVEARSRAVEAAKAERATRRSDLAALRGEPAIDRSTTEAAIATAAEAIALGQRRLGAIDADLARDAAGRREALDLEAQIAERRRELATWEAVDEAIGSASGDKFRRFAQGVTLEHLIGLANDQLRTLSPRYRLARSPTSDLALHVLDRDMGDELRATRSLSGGERFLVSLALALALSGLEGRQAFVDTLFIDEGFGSLDAETLDLAVDALETLQGRGRKVGVITHVAAMIERIAVQVRVEKRGNGRSVVRVVGGSG</sequence>
<dbReference type="EMBL" id="BPQP01000018">
    <property type="protein sequence ID" value="GJD94052.1"/>
    <property type="molecule type" value="Genomic_DNA"/>
</dbReference>
<evidence type="ECO:0000256" key="1">
    <source>
        <dbReference type="SAM" id="Coils"/>
    </source>
</evidence>
<keyword evidence="4" id="KW-1185">Reference proteome</keyword>
<accession>A0ABQ4RVR4</accession>
<dbReference type="PANTHER" id="PTHR32114">
    <property type="entry name" value="ABC TRANSPORTER ABCH.3"/>
    <property type="match status" value="1"/>
</dbReference>
<reference evidence="3" key="2">
    <citation type="submission" date="2021-08" db="EMBL/GenBank/DDBJ databases">
        <authorList>
            <person name="Tani A."/>
            <person name="Ola A."/>
            <person name="Ogura Y."/>
            <person name="Katsura K."/>
            <person name="Hayashi T."/>
        </authorList>
    </citation>
    <scope>NUCLEOTIDE SEQUENCE</scope>
    <source>
        <strain evidence="3">DSM 19015</strain>
    </source>
</reference>
<proteinExistence type="predicted"/>
<feature type="domain" description="Rad50/SbcC-type AAA" evidence="2">
    <location>
        <begin position="29"/>
        <end position="198"/>
    </location>
</feature>
<gene>
    <name evidence="3" type="ORF">OCOJLMKI_1252</name>
</gene>
<dbReference type="Pfam" id="PF13476">
    <property type="entry name" value="AAA_23"/>
    <property type="match status" value="1"/>
</dbReference>
<feature type="coiled-coil region" evidence="1">
    <location>
        <begin position="459"/>
        <end position="509"/>
    </location>
</feature>
<evidence type="ECO:0000313" key="4">
    <source>
        <dbReference type="Proteomes" id="UP001055125"/>
    </source>
</evidence>
<dbReference type="Gene3D" id="3.40.50.300">
    <property type="entry name" value="P-loop containing nucleotide triphosphate hydrolases"/>
    <property type="match status" value="2"/>
</dbReference>